<feature type="domain" description="Thioredoxin" evidence="8">
    <location>
        <begin position="117"/>
        <end position="239"/>
    </location>
</feature>
<dbReference type="PANTHER" id="PTHR46854">
    <property type="entry name" value="5'-ADENYLYLSULFATE REDUCTASE-LIKE 4-RELATED"/>
    <property type="match status" value="1"/>
</dbReference>
<evidence type="ECO:0000313" key="9">
    <source>
        <dbReference type="EnsemblPlants" id="Bo8g026880.1"/>
    </source>
</evidence>
<organism evidence="9 10">
    <name type="scientific">Brassica oleracea var. oleracea</name>
    <dbReference type="NCBI Taxonomy" id="109376"/>
    <lineage>
        <taxon>Eukaryota</taxon>
        <taxon>Viridiplantae</taxon>
        <taxon>Streptophyta</taxon>
        <taxon>Embryophyta</taxon>
        <taxon>Tracheophyta</taxon>
        <taxon>Spermatophyta</taxon>
        <taxon>Magnoliopsida</taxon>
        <taxon>eudicotyledons</taxon>
        <taxon>Gunneridae</taxon>
        <taxon>Pentapetalae</taxon>
        <taxon>rosids</taxon>
        <taxon>malvids</taxon>
        <taxon>Brassicales</taxon>
        <taxon>Brassicaceae</taxon>
        <taxon>Brassiceae</taxon>
        <taxon>Brassica</taxon>
    </lineage>
</organism>
<keyword evidence="5 7" id="KW-0472">Membrane</keyword>
<dbReference type="eggNOG" id="KOG2640">
    <property type="taxonomic scope" value="Eukaryota"/>
</dbReference>
<feature type="transmembrane region" description="Helical" evidence="7">
    <location>
        <begin position="75"/>
        <end position="94"/>
    </location>
</feature>
<dbReference type="Pfam" id="PF00085">
    <property type="entry name" value="Thioredoxin"/>
    <property type="match status" value="1"/>
</dbReference>
<proteinExistence type="predicted"/>
<dbReference type="InterPro" id="IPR044606">
    <property type="entry name" value="APRL4/6"/>
</dbReference>
<evidence type="ECO:0000256" key="1">
    <source>
        <dbReference type="ARBA" id="ARBA00004167"/>
    </source>
</evidence>
<feature type="transmembrane region" description="Helical" evidence="7">
    <location>
        <begin position="285"/>
        <end position="311"/>
    </location>
</feature>
<dbReference type="InterPro" id="IPR036249">
    <property type="entry name" value="Thioredoxin-like_sf"/>
</dbReference>
<sequence>KRKGFALFVRAISSANQPQQLIFPPPSPFSIDILPPSTSPSHHKLSQLIISFSGILAAERRFWVSIRISLMEKGIFLLLLVILFGNLMFTGVSVRVPICAMRSVKDYALGFREQTCPFYGDELAERPHFVAVTEGDERWLQTALDMIHKNKCDYVALLFYASWCPFSRSFTPSFDLISSLYSSIPHFAIKESAVKPSTLSKYGVHGFPTLLLMNSTMRARYRGTRMVDSLVAFYRDVTGIETLDKTSLEKSLLVPHLGNENNTEPENCPFTWARSPENMLRQETYLTLATVFVLLRLLYFVFPALVVFAKFTWPRIAQNMRLESLQEHTVGFLSRLCMYLREPCKRSNLQGGAMNARAWASKSLATVTIGDSSSSNRASSASH</sequence>
<dbReference type="HOGENOM" id="CLU_051582_0_0_1"/>
<dbReference type="CDD" id="cd02999">
    <property type="entry name" value="PDI_a_ERp44_like"/>
    <property type="match status" value="1"/>
</dbReference>
<dbReference type="InterPro" id="IPR013766">
    <property type="entry name" value="Thioredoxin_domain"/>
</dbReference>
<dbReference type="GO" id="GO:0016020">
    <property type="term" value="C:membrane"/>
    <property type="evidence" value="ECO:0007669"/>
    <property type="project" value="UniProtKB-SubCell"/>
</dbReference>
<dbReference type="AlphaFoldDB" id="A0A0D3DKJ9"/>
<dbReference type="OMA" id="YLREPCK"/>
<dbReference type="PROSITE" id="PS51352">
    <property type="entry name" value="THIOREDOXIN_2"/>
    <property type="match status" value="1"/>
</dbReference>
<evidence type="ECO:0000313" key="10">
    <source>
        <dbReference type="Proteomes" id="UP000032141"/>
    </source>
</evidence>
<accession>A0A0D3DKJ9</accession>
<dbReference type="Proteomes" id="UP000032141">
    <property type="component" value="Chromosome C8"/>
</dbReference>
<evidence type="ECO:0000259" key="8">
    <source>
        <dbReference type="PROSITE" id="PS51352"/>
    </source>
</evidence>
<keyword evidence="10" id="KW-1185">Reference proteome</keyword>
<comment type="subcellular location">
    <subcellularLocation>
        <location evidence="1">Membrane</location>
        <topology evidence="1">Single-pass membrane protein</topology>
    </subcellularLocation>
</comment>
<evidence type="ECO:0000256" key="7">
    <source>
        <dbReference type="SAM" id="Phobius"/>
    </source>
</evidence>
<keyword evidence="4 7" id="KW-1133">Transmembrane helix</keyword>
<dbReference type="PANTHER" id="PTHR46854:SF1">
    <property type="entry name" value="5'-ADENYLYLSULFATE REDUCTASE-LIKE 4-RELATED"/>
    <property type="match status" value="1"/>
</dbReference>
<reference evidence="9 10" key="1">
    <citation type="journal article" date="2014" name="Genome Biol.">
        <title>Transcriptome and methylome profiling reveals relics of genome dominance in the mesopolyploid Brassica oleracea.</title>
        <authorList>
            <person name="Parkin I.A."/>
            <person name="Koh C."/>
            <person name="Tang H."/>
            <person name="Robinson S.J."/>
            <person name="Kagale S."/>
            <person name="Clarke W.E."/>
            <person name="Town C.D."/>
            <person name="Nixon J."/>
            <person name="Krishnakumar V."/>
            <person name="Bidwell S.L."/>
            <person name="Denoeud F."/>
            <person name="Belcram H."/>
            <person name="Links M.G."/>
            <person name="Just J."/>
            <person name="Clarke C."/>
            <person name="Bender T."/>
            <person name="Huebert T."/>
            <person name="Mason A.S."/>
            <person name="Pires J.C."/>
            <person name="Barker G."/>
            <person name="Moore J."/>
            <person name="Walley P.G."/>
            <person name="Manoli S."/>
            <person name="Batley J."/>
            <person name="Edwards D."/>
            <person name="Nelson M.N."/>
            <person name="Wang X."/>
            <person name="Paterson A.H."/>
            <person name="King G."/>
            <person name="Bancroft I."/>
            <person name="Chalhoub B."/>
            <person name="Sharpe A.G."/>
        </authorList>
    </citation>
    <scope>NUCLEOTIDE SEQUENCE</scope>
    <source>
        <strain evidence="9 10">cv. TO1000</strain>
    </source>
</reference>
<evidence type="ECO:0000256" key="6">
    <source>
        <dbReference type="ARBA" id="ARBA00023180"/>
    </source>
</evidence>
<keyword evidence="2 7" id="KW-0812">Transmembrane</keyword>
<dbReference type="Gene3D" id="3.40.30.10">
    <property type="entry name" value="Glutaredoxin"/>
    <property type="match status" value="1"/>
</dbReference>
<dbReference type="Gramene" id="Bo8g026880.1">
    <property type="protein sequence ID" value="Bo8g026880.1"/>
    <property type="gene ID" value="Bo8g026880"/>
</dbReference>
<protein>
    <recommendedName>
        <fullName evidence="8">Thioredoxin domain-containing protein</fullName>
    </recommendedName>
</protein>
<keyword evidence="6" id="KW-0325">Glycoprotein</keyword>
<dbReference type="EnsemblPlants" id="Bo8g026880.1">
    <property type="protein sequence ID" value="Bo8g026880.1"/>
    <property type="gene ID" value="Bo8g026880"/>
</dbReference>
<evidence type="ECO:0000256" key="4">
    <source>
        <dbReference type="ARBA" id="ARBA00022989"/>
    </source>
</evidence>
<keyword evidence="3" id="KW-0732">Signal</keyword>
<evidence type="ECO:0000256" key="2">
    <source>
        <dbReference type="ARBA" id="ARBA00022692"/>
    </source>
</evidence>
<evidence type="ECO:0000256" key="3">
    <source>
        <dbReference type="ARBA" id="ARBA00022729"/>
    </source>
</evidence>
<name>A0A0D3DKJ9_BRAOL</name>
<dbReference type="SUPFAM" id="SSF52833">
    <property type="entry name" value="Thioredoxin-like"/>
    <property type="match status" value="1"/>
</dbReference>
<reference evidence="9" key="2">
    <citation type="submission" date="2015-03" db="UniProtKB">
        <authorList>
            <consortium name="EnsemblPlants"/>
        </authorList>
    </citation>
    <scope>IDENTIFICATION</scope>
</reference>
<evidence type="ECO:0000256" key="5">
    <source>
        <dbReference type="ARBA" id="ARBA00023136"/>
    </source>
</evidence>